<name>A0AAP0QT51_9ROSI</name>
<evidence type="ECO:0000313" key="2">
    <source>
        <dbReference type="EMBL" id="KAK9222280.1"/>
    </source>
</evidence>
<accession>A0AAP0QT51</accession>
<evidence type="ECO:0000313" key="3">
    <source>
        <dbReference type="Proteomes" id="UP001428341"/>
    </source>
</evidence>
<evidence type="ECO:0000256" key="1">
    <source>
        <dbReference type="SAM" id="MobiDB-lite"/>
    </source>
</evidence>
<dbReference type="Pfam" id="PF12609">
    <property type="entry name" value="DUF3774"/>
    <property type="match status" value="1"/>
</dbReference>
<feature type="region of interest" description="Disordered" evidence="1">
    <location>
        <begin position="42"/>
        <end position="62"/>
    </location>
</feature>
<sequence length="95" mass="10710">MYIQKQKEKKTKEPRMTYLNRVWMAATVAVVQGRTDQGCKVKTGLNSAHHGNKRFSSKDSSDLRPLSGFVGSDISGAETDESLRRVMYLNCWGQV</sequence>
<dbReference type="EMBL" id="JBCGBO010000002">
    <property type="protein sequence ID" value="KAK9222280.1"/>
    <property type="molecule type" value="Genomic_DNA"/>
</dbReference>
<reference evidence="2 3" key="1">
    <citation type="submission" date="2024-05" db="EMBL/GenBank/DDBJ databases">
        <title>Haplotype-resolved chromosome-level genome assembly of Huyou (Citrus changshanensis).</title>
        <authorList>
            <person name="Miao C."/>
            <person name="Chen W."/>
            <person name="Wu Y."/>
            <person name="Wang L."/>
            <person name="Zhao S."/>
            <person name="Grierson D."/>
            <person name="Xu C."/>
            <person name="Chen K."/>
        </authorList>
    </citation>
    <scope>NUCLEOTIDE SEQUENCE [LARGE SCALE GENOMIC DNA]</scope>
    <source>
        <strain evidence="2">01-14</strain>
        <tissue evidence="2">Leaf</tissue>
    </source>
</reference>
<organism evidence="2 3">
    <name type="scientific">Citrus x changshan-huyou</name>
    <dbReference type="NCBI Taxonomy" id="2935761"/>
    <lineage>
        <taxon>Eukaryota</taxon>
        <taxon>Viridiplantae</taxon>
        <taxon>Streptophyta</taxon>
        <taxon>Embryophyta</taxon>
        <taxon>Tracheophyta</taxon>
        <taxon>Spermatophyta</taxon>
        <taxon>Magnoliopsida</taxon>
        <taxon>eudicotyledons</taxon>
        <taxon>Gunneridae</taxon>
        <taxon>Pentapetalae</taxon>
        <taxon>rosids</taxon>
        <taxon>malvids</taxon>
        <taxon>Sapindales</taxon>
        <taxon>Rutaceae</taxon>
        <taxon>Aurantioideae</taxon>
        <taxon>Citrus</taxon>
    </lineage>
</organism>
<comment type="caution">
    <text evidence="2">The sequence shown here is derived from an EMBL/GenBank/DDBJ whole genome shotgun (WGS) entry which is preliminary data.</text>
</comment>
<dbReference type="AlphaFoldDB" id="A0AAP0QT51"/>
<gene>
    <name evidence="2" type="ORF">WN944_010715</name>
</gene>
<proteinExistence type="predicted"/>
<dbReference type="PANTHER" id="PTHR33090">
    <property type="entry name" value="DUF3774 DOMAIN PROTEIN-RELATED"/>
    <property type="match status" value="1"/>
</dbReference>
<keyword evidence="3" id="KW-1185">Reference proteome</keyword>
<protein>
    <submittedName>
        <fullName evidence="2">Uncharacterized protein</fullName>
    </submittedName>
</protein>
<dbReference type="InterPro" id="IPR022251">
    <property type="entry name" value="DUF3774_wound-induced"/>
</dbReference>
<dbReference type="Proteomes" id="UP001428341">
    <property type="component" value="Unassembled WGS sequence"/>
</dbReference>